<evidence type="ECO:0000256" key="2">
    <source>
        <dbReference type="PIRSR" id="PIRSR639901-1"/>
    </source>
</evidence>
<dbReference type="GO" id="GO:0009245">
    <property type="term" value="P:lipid A biosynthetic process"/>
    <property type="evidence" value="ECO:0007669"/>
    <property type="project" value="TreeGrafter"/>
</dbReference>
<keyword evidence="1 4" id="KW-0808">Transferase</keyword>
<dbReference type="PANTHER" id="PTHR42755">
    <property type="entry name" value="3-DEOXY-MANNO-OCTULOSONATE CYTIDYLYLTRANSFERASE"/>
    <property type="match status" value="1"/>
</dbReference>
<dbReference type="Pfam" id="PF04413">
    <property type="entry name" value="Glycos_transf_N"/>
    <property type="match status" value="1"/>
</dbReference>
<dbReference type="GO" id="GO:0043842">
    <property type="term" value="F:Kdo transferase activity"/>
    <property type="evidence" value="ECO:0007669"/>
    <property type="project" value="UniProtKB-EC"/>
</dbReference>
<keyword evidence="4" id="KW-0472">Membrane</keyword>
<dbReference type="GO" id="GO:0005886">
    <property type="term" value="C:plasma membrane"/>
    <property type="evidence" value="ECO:0007669"/>
    <property type="project" value="UniProtKB-SubCell"/>
</dbReference>
<dbReference type="InterPro" id="IPR007507">
    <property type="entry name" value="Glycos_transf_N"/>
</dbReference>
<dbReference type="Proteomes" id="UP000179243">
    <property type="component" value="Unassembled WGS sequence"/>
</dbReference>
<dbReference type="Gene3D" id="3.40.50.11720">
    <property type="entry name" value="3-Deoxy-D-manno-octulosonic-acid transferase, N-terminal domain"/>
    <property type="match status" value="1"/>
</dbReference>
<protein>
    <recommendedName>
        <fullName evidence="4">3-deoxy-D-manno-octulosonic acid transferase</fullName>
        <shortName evidence="4">Kdo transferase</shortName>
        <ecNumber evidence="4">2.4.99.12</ecNumber>
    </recommendedName>
    <alternativeName>
        <fullName evidence="4">Lipid IV(A) 3-deoxy-D-manno-octulosonic acid transferase</fullName>
    </alternativeName>
</protein>
<comment type="similarity">
    <text evidence="4">Belongs to the glycosyltransferase group 1 family.</text>
</comment>
<dbReference type="InterPro" id="IPR039901">
    <property type="entry name" value="Kdotransferase"/>
</dbReference>
<dbReference type="UniPathway" id="UPA00958"/>
<evidence type="ECO:0000256" key="3">
    <source>
        <dbReference type="PIRSR" id="PIRSR639901-2"/>
    </source>
</evidence>
<evidence type="ECO:0000256" key="1">
    <source>
        <dbReference type="ARBA" id="ARBA00022679"/>
    </source>
</evidence>
<organism evidence="6 7">
    <name type="scientific">Candidatus Raymondbacteria bacterium RIFOXYD12_FULL_49_13</name>
    <dbReference type="NCBI Taxonomy" id="1817890"/>
    <lineage>
        <taxon>Bacteria</taxon>
        <taxon>Raymondiibacteriota</taxon>
    </lineage>
</organism>
<sequence>MMLAYNMLVWLLFALASPFLCVCALCDFFQVRRRLFLVEPNAIDSRKSLWLHGASLGETGVIQKLLPGLRKKYPGMPIVVSSTTATANAYIEKEMVAGISHSVYLPFELPLSVRRAFDAINPSIVVIVETELWPNFIVHAKKRGARVVLVNGRLSDRSFPTYRFFRFFFRRVLASIDAIAVQNNDYYKKFLALGVPKERLSITGNIKQSMVLETTDSAQKESRKASLGIPLVNRVIIAASTRPGEEDFVLAAFAAAQKQLPQASLILAPRHLKRIHEVEKACQAAGMPFIKKSALDPAVPAASVIVLDTLGELSRLFAIADVAFVGGSLAPFGGHNLLEPLPFCVPVCFGPHCESQRESARLILENQCGAQVNTWEELTAFIVRMASGNEEREQTTRNIRTLLARTGLSLKSSLDLI</sequence>
<keyword evidence="4" id="KW-1003">Cell membrane</keyword>
<feature type="site" description="Transition state stabilizer" evidence="3">
    <location>
        <position position="129"/>
    </location>
</feature>
<comment type="pathway">
    <text evidence="4">Bacterial outer membrane biogenesis; LPS core biosynthesis.</text>
</comment>
<evidence type="ECO:0000259" key="5">
    <source>
        <dbReference type="Pfam" id="PF04413"/>
    </source>
</evidence>
<evidence type="ECO:0000313" key="7">
    <source>
        <dbReference type="Proteomes" id="UP000179243"/>
    </source>
</evidence>
<dbReference type="AlphaFoldDB" id="A0A1F7FIH9"/>
<dbReference type="EC" id="2.4.99.12" evidence="4"/>
<accession>A0A1F7FIH9</accession>
<feature type="active site" description="Proton acceptor" evidence="2">
    <location>
        <position position="58"/>
    </location>
</feature>
<dbReference type="InterPro" id="IPR038107">
    <property type="entry name" value="Glycos_transf_N_sf"/>
</dbReference>
<keyword evidence="4" id="KW-0448">Lipopolysaccharide biosynthesis</keyword>
<proteinExistence type="inferred from homology"/>
<reference evidence="6 7" key="1">
    <citation type="journal article" date="2016" name="Nat. Commun.">
        <title>Thousands of microbial genomes shed light on interconnected biogeochemical processes in an aquifer system.</title>
        <authorList>
            <person name="Anantharaman K."/>
            <person name="Brown C.T."/>
            <person name="Hug L.A."/>
            <person name="Sharon I."/>
            <person name="Castelle C.J."/>
            <person name="Probst A.J."/>
            <person name="Thomas B.C."/>
            <person name="Singh A."/>
            <person name="Wilkins M.J."/>
            <person name="Karaoz U."/>
            <person name="Brodie E.L."/>
            <person name="Williams K.H."/>
            <person name="Hubbard S.S."/>
            <person name="Banfield J.F."/>
        </authorList>
    </citation>
    <scope>NUCLEOTIDE SEQUENCE [LARGE SCALE GENOMIC DNA]</scope>
</reference>
<comment type="catalytic activity">
    <reaction evidence="4">
        <text>lipid IVA (E. coli) + CMP-3-deoxy-beta-D-manno-octulosonate = alpha-Kdo-(2-&gt;6)-lipid IVA (E. coli) + CMP + H(+)</text>
        <dbReference type="Rhea" id="RHEA:28066"/>
        <dbReference type="ChEBI" id="CHEBI:15378"/>
        <dbReference type="ChEBI" id="CHEBI:58603"/>
        <dbReference type="ChEBI" id="CHEBI:60364"/>
        <dbReference type="ChEBI" id="CHEBI:60377"/>
        <dbReference type="ChEBI" id="CHEBI:85987"/>
        <dbReference type="EC" id="2.4.99.12"/>
    </reaction>
</comment>
<feature type="domain" description="3-deoxy-D-manno-octulosonic-acid transferase N-terminal" evidence="5">
    <location>
        <begin position="33"/>
        <end position="208"/>
    </location>
</feature>
<dbReference type="GO" id="GO:0009244">
    <property type="term" value="P:lipopolysaccharide core region biosynthetic process"/>
    <property type="evidence" value="ECO:0007669"/>
    <property type="project" value="UniProtKB-UniRule"/>
</dbReference>
<evidence type="ECO:0000256" key="4">
    <source>
        <dbReference type="RuleBase" id="RU365103"/>
    </source>
</evidence>
<dbReference type="SUPFAM" id="SSF53756">
    <property type="entry name" value="UDP-Glycosyltransferase/glycogen phosphorylase"/>
    <property type="match status" value="1"/>
</dbReference>
<evidence type="ECO:0000313" key="6">
    <source>
        <dbReference type="EMBL" id="OGK06272.1"/>
    </source>
</evidence>
<dbReference type="Gene3D" id="3.40.50.2000">
    <property type="entry name" value="Glycogen Phosphorylase B"/>
    <property type="match status" value="1"/>
</dbReference>
<comment type="subcellular location">
    <subcellularLocation>
        <location evidence="4">Cell membrane</location>
    </subcellularLocation>
</comment>
<comment type="caution">
    <text evidence="6">The sequence shown here is derived from an EMBL/GenBank/DDBJ whole genome shotgun (WGS) entry which is preliminary data.</text>
</comment>
<gene>
    <name evidence="6" type="ORF">A2519_08335</name>
</gene>
<comment type="function">
    <text evidence="4">Involved in lipopolysaccharide (LPS) biosynthesis. Catalyzes the transfer of 3-deoxy-D-manno-octulosonate (Kdo) residue(s) from CMP-Kdo to lipid IV(A), the tetraacyldisaccharide-1,4'-bisphosphate precursor of lipid A.</text>
</comment>
<dbReference type="PANTHER" id="PTHR42755:SF1">
    <property type="entry name" value="3-DEOXY-D-MANNO-OCTULOSONIC ACID TRANSFERASE, MITOCHONDRIAL-RELATED"/>
    <property type="match status" value="1"/>
</dbReference>
<dbReference type="EMBL" id="MFYX01000033">
    <property type="protein sequence ID" value="OGK06272.1"/>
    <property type="molecule type" value="Genomic_DNA"/>
</dbReference>
<feature type="site" description="Transition state stabilizer" evidence="3">
    <location>
        <position position="207"/>
    </location>
</feature>
<name>A0A1F7FIH9_UNCRA</name>